<organism evidence="2">
    <name type="scientific">Panicum hallii</name>
    <dbReference type="NCBI Taxonomy" id="206008"/>
    <lineage>
        <taxon>Eukaryota</taxon>
        <taxon>Viridiplantae</taxon>
        <taxon>Streptophyta</taxon>
        <taxon>Embryophyta</taxon>
        <taxon>Tracheophyta</taxon>
        <taxon>Spermatophyta</taxon>
        <taxon>Magnoliopsida</taxon>
        <taxon>Liliopsida</taxon>
        <taxon>Poales</taxon>
        <taxon>Poaceae</taxon>
        <taxon>PACMAD clade</taxon>
        <taxon>Panicoideae</taxon>
        <taxon>Panicodae</taxon>
        <taxon>Paniceae</taxon>
        <taxon>Panicinae</taxon>
        <taxon>Panicum</taxon>
        <taxon>Panicum sect. Panicum</taxon>
    </lineage>
</organism>
<dbReference type="Gramene" id="PVH36733">
    <property type="protein sequence ID" value="PVH36733"/>
    <property type="gene ID" value="PAHAL_6G155200"/>
</dbReference>
<evidence type="ECO:0000256" key="1">
    <source>
        <dbReference type="SAM" id="MobiDB-lite"/>
    </source>
</evidence>
<dbReference type="AlphaFoldDB" id="A0A2T8IGA9"/>
<dbReference type="EMBL" id="CM008051">
    <property type="protein sequence ID" value="PVH36733.1"/>
    <property type="molecule type" value="Genomic_DNA"/>
</dbReference>
<feature type="compositionally biased region" description="Polar residues" evidence="1">
    <location>
        <begin position="1"/>
        <end position="11"/>
    </location>
</feature>
<feature type="region of interest" description="Disordered" evidence="1">
    <location>
        <begin position="1"/>
        <end position="35"/>
    </location>
</feature>
<name>A0A2T8IGA9_9POAL</name>
<dbReference type="Proteomes" id="UP000243499">
    <property type="component" value="Chromosome 6"/>
</dbReference>
<proteinExistence type="predicted"/>
<reference evidence="2" key="1">
    <citation type="submission" date="2018-04" db="EMBL/GenBank/DDBJ databases">
        <title>WGS assembly of Panicum hallii.</title>
        <authorList>
            <person name="Lovell J."/>
            <person name="Jenkins J."/>
            <person name="Lowry D."/>
            <person name="Mamidi S."/>
            <person name="Sreedasyam A."/>
            <person name="Weng X."/>
            <person name="Barry K."/>
            <person name="Bonette J."/>
            <person name="Campitelli B."/>
            <person name="Daum C."/>
            <person name="Gordon S."/>
            <person name="Gould B."/>
            <person name="Lipzen A."/>
            <person name="Macqueen A."/>
            <person name="Palacio-Mejia J."/>
            <person name="Plott C."/>
            <person name="Shakirov E."/>
            <person name="Shu S."/>
            <person name="Yoshinaga Y."/>
            <person name="Zane M."/>
            <person name="Rokhsar D."/>
            <person name="Grimwood J."/>
            <person name="Schmutz J."/>
            <person name="Juenger T."/>
        </authorList>
    </citation>
    <scope>NUCLEOTIDE SEQUENCE [LARGE SCALE GENOMIC DNA]</scope>
    <source>
        <strain evidence="2">FIL2</strain>
    </source>
</reference>
<protein>
    <submittedName>
        <fullName evidence="2">Uncharacterized protein</fullName>
    </submittedName>
</protein>
<sequence>MLPQKSTTAVNSREERVVTLASDGNRSSWDFPPPDFDIMKAIEEPTPPGEGTSGSHQIQVDATPTAMPKKYSIEPDDASSWTLDSLPDEELQMFEDEAIEMLKQVQAKRNRVVPATPKCAATPADNLNVVSSSKQNMIGQSTSAIYQVLTKELAMQTVGDSSITPDDTPAPRRVLRTLVTLQSPYVEIARKISFKCSKAVPKVYDVVCSCPERCTRSNNRDVIIINYLFNHATLGDLVDSVKPGGKLKSAIVEIAIYMINGKKTRGATRCVMPLHVSTLLLNHQTGRVAVQRAFRKDVNHLDHRQMKFFPVL</sequence>
<gene>
    <name evidence="2" type="ORF">PAHAL_6G155200</name>
</gene>
<accession>A0A2T8IGA9</accession>
<evidence type="ECO:0000313" key="2">
    <source>
        <dbReference type="EMBL" id="PVH36733.1"/>
    </source>
</evidence>